<dbReference type="Proteomes" id="UP001318321">
    <property type="component" value="Unassembled WGS sequence"/>
</dbReference>
<feature type="compositionally biased region" description="Polar residues" evidence="1">
    <location>
        <begin position="103"/>
        <end position="112"/>
    </location>
</feature>
<evidence type="ECO:0000313" key="3">
    <source>
        <dbReference type="Proteomes" id="UP001318321"/>
    </source>
</evidence>
<name>A0ABX0PU44_9GAMM</name>
<keyword evidence="3" id="KW-1185">Reference proteome</keyword>
<proteinExistence type="predicted"/>
<organism evidence="2 3">
    <name type="scientific">Billgrantia bachuensis</name>
    <dbReference type="NCBI Taxonomy" id="2717286"/>
    <lineage>
        <taxon>Bacteria</taxon>
        <taxon>Pseudomonadati</taxon>
        <taxon>Pseudomonadota</taxon>
        <taxon>Gammaproteobacteria</taxon>
        <taxon>Oceanospirillales</taxon>
        <taxon>Halomonadaceae</taxon>
        <taxon>Billgrantia</taxon>
    </lineage>
</organism>
<feature type="region of interest" description="Disordered" evidence="1">
    <location>
        <begin position="63"/>
        <end position="82"/>
    </location>
</feature>
<accession>A0ABX0PU44</accession>
<protein>
    <submittedName>
        <fullName evidence="2">Uncharacterized protein</fullName>
    </submittedName>
</protein>
<dbReference type="EMBL" id="JAAQTO010000045">
    <property type="protein sequence ID" value="NIC06951.1"/>
    <property type="molecule type" value="Genomic_DNA"/>
</dbReference>
<dbReference type="InterPro" id="IPR039366">
    <property type="entry name" value="Pilotin"/>
</dbReference>
<dbReference type="RefSeq" id="WP_167117188.1">
    <property type="nucleotide sequence ID" value="NZ_JAAQTO010000045.1"/>
</dbReference>
<feature type="region of interest" description="Disordered" evidence="1">
    <location>
        <begin position="103"/>
        <end position="134"/>
    </location>
</feature>
<gene>
    <name evidence="2" type="ORF">HBJ55_16095</name>
</gene>
<dbReference type="PROSITE" id="PS51257">
    <property type="entry name" value="PROKAR_LIPOPROTEIN"/>
    <property type="match status" value="1"/>
</dbReference>
<evidence type="ECO:0000313" key="2">
    <source>
        <dbReference type="EMBL" id="NIC06951.1"/>
    </source>
</evidence>
<comment type="caution">
    <text evidence="2">The sequence shown here is derived from an EMBL/GenBank/DDBJ whole genome shotgun (WGS) entry which is preliminary data.</text>
</comment>
<sequence length="134" mass="13882">MSLSRNATQTAAGRWLLGIGVLLALAGCAGAPDFAELEAHVEPPAGLEATGDAELRVQLRDAGGTLAETRSSPSGSGPWPVTLRFDRRTLDAAHSLRLSAELRQQGSLTHVTSEPVAMPDPGAGPVSLPLDPRP</sequence>
<dbReference type="Pfam" id="PF09619">
    <property type="entry name" value="YscW"/>
    <property type="match status" value="1"/>
</dbReference>
<reference evidence="2 3" key="1">
    <citation type="submission" date="2020-03" db="EMBL/GenBank/DDBJ databases">
        <title>Identification of Halomonas strains.</title>
        <authorList>
            <person name="Xiao Z."/>
            <person name="Dong F."/>
            <person name="Wang Z."/>
            <person name="Zhao J.-Y."/>
        </authorList>
    </citation>
    <scope>NUCLEOTIDE SEQUENCE [LARGE SCALE GENOMIC DNA]</scope>
    <source>
        <strain evidence="2 3">DX6</strain>
    </source>
</reference>
<evidence type="ECO:0000256" key="1">
    <source>
        <dbReference type="SAM" id="MobiDB-lite"/>
    </source>
</evidence>